<keyword evidence="3" id="KW-1185">Reference proteome</keyword>
<dbReference type="CDD" id="cd00085">
    <property type="entry name" value="HNHc"/>
    <property type="match status" value="1"/>
</dbReference>
<dbReference type="GO" id="GO:0004519">
    <property type="term" value="F:endonuclease activity"/>
    <property type="evidence" value="ECO:0007669"/>
    <property type="project" value="UniProtKB-KW"/>
</dbReference>
<accession>A0A2P7AX32</accession>
<protein>
    <submittedName>
        <fullName evidence="2">HNH endonuclease</fullName>
    </submittedName>
</protein>
<dbReference type="InterPro" id="IPR003615">
    <property type="entry name" value="HNH_nuc"/>
</dbReference>
<dbReference type="InterPro" id="IPR058712">
    <property type="entry name" value="SRA_ScoMcrA"/>
</dbReference>
<feature type="domain" description="HNH nuclease" evidence="1">
    <location>
        <begin position="186"/>
        <end position="245"/>
    </location>
</feature>
<keyword evidence="2" id="KW-0540">Nuclease</keyword>
<dbReference type="SMART" id="SM00507">
    <property type="entry name" value="HNHc"/>
    <property type="match status" value="1"/>
</dbReference>
<keyword evidence="2" id="KW-0378">Hydrolase</keyword>
<sequence>MSWGFERGRIYNRRKDIHARFGGQQQGGIITPALHSLVVIITGEEGAEHGYADRWQPEGVFEYFGEGQVGDMSMRAGNKAIAEHSIEGKSLLLFTKTKAGLRFEDEFVYESHHIERAPDREKNLRDAMVFELRPIASVVEVVEEEPPTAKAAAVELEELRKKAIAAAKESPGKTKTTTTVFERSRHVRDYVVARAKGTCEGCKGPAPFLRSNGVPYLEPHHIRRMTDGGPDDPRHVIALCPNCHRRVHSGADGFDFNIKLATAMLAIDKKS</sequence>
<dbReference type="EMBL" id="PGGN01000002">
    <property type="protein sequence ID" value="PSH58755.1"/>
    <property type="molecule type" value="Genomic_DNA"/>
</dbReference>
<dbReference type="GO" id="GO:0008270">
    <property type="term" value="F:zinc ion binding"/>
    <property type="evidence" value="ECO:0007669"/>
    <property type="project" value="InterPro"/>
</dbReference>
<proteinExistence type="predicted"/>
<keyword evidence="2" id="KW-0255">Endonuclease</keyword>
<organism evidence="2 3">
    <name type="scientific">Phyllobacterium endophyticum</name>
    <dbReference type="NCBI Taxonomy" id="1149773"/>
    <lineage>
        <taxon>Bacteria</taxon>
        <taxon>Pseudomonadati</taxon>
        <taxon>Pseudomonadota</taxon>
        <taxon>Alphaproteobacteria</taxon>
        <taxon>Hyphomicrobiales</taxon>
        <taxon>Phyllobacteriaceae</taxon>
        <taxon>Phyllobacterium</taxon>
    </lineage>
</organism>
<name>A0A2P7AX32_9HYPH</name>
<dbReference type="InterPro" id="IPR002711">
    <property type="entry name" value="HNH"/>
</dbReference>
<dbReference type="OrthoDB" id="9802640at2"/>
<evidence type="ECO:0000313" key="3">
    <source>
        <dbReference type="Proteomes" id="UP000241158"/>
    </source>
</evidence>
<evidence type="ECO:0000259" key="1">
    <source>
        <dbReference type="SMART" id="SM00507"/>
    </source>
</evidence>
<dbReference type="Pfam" id="PF01844">
    <property type="entry name" value="HNH"/>
    <property type="match status" value="1"/>
</dbReference>
<comment type="caution">
    <text evidence="2">The sequence shown here is derived from an EMBL/GenBank/DDBJ whole genome shotgun (WGS) entry which is preliminary data.</text>
</comment>
<reference evidence="3" key="1">
    <citation type="submission" date="2017-11" db="EMBL/GenBank/DDBJ databases">
        <authorList>
            <person name="Kuznetsova I."/>
            <person name="Sazanova A."/>
            <person name="Chirak E."/>
            <person name="Safronova V."/>
            <person name="Willems A."/>
        </authorList>
    </citation>
    <scope>NUCLEOTIDE SEQUENCE [LARGE SCALE GENOMIC DNA]</scope>
    <source>
        <strain evidence="3">PEPV15</strain>
    </source>
</reference>
<evidence type="ECO:0000313" key="2">
    <source>
        <dbReference type="EMBL" id="PSH58755.1"/>
    </source>
</evidence>
<dbReference type="Proteomes" id="UP000241158">
    <property type="component" value="Unassembled WGS sequence"/>
</dbReference>
<dbReference type="AlphaFoldDB" id="A0A2P7AX32"/>
<gene>
    <name evidence="2" type="ORF">CU100_09560</name>
</gene>
<dbReference type="GO" id="GO:0003676">
    <property type="term" value="F:nucleic acid binding"/>
    <property type="evidence" value="ECO:0007669"/>
    <property type="project" value="InterPro"/>
</dbReference>
<dbReference type="Pfam" id="PF26348">
    <property type="entry name" value="SRA_ScoMcrA"/>
    <property type="match status" value="1"/>
</dbReference>
<dbReference type="Gene3D" id="1.10.30.50">
    <property type="match status" value="1"/>
</dbReference>